<name>A0A9R1WPQ6_LACSA</name>
<accession>A0A9R1WPQ6</accession>
<organism evidence="1 2">
    <name type="scientific">Lactuca sativa</name>
    <name type="common">Garden lettuce</name>
    <dbReference type="NCBI Taxonomy" id="4236"/>
    <lineage>
        <taxon>Eukaryota</taxon>
        <taxon>Viridiplantae</taxon>
        <taxon>Streptophyta</taxon>
        <taxon>Embryophyta</taxon>
        <taxon>Tracheophyta</taxon>
        <taxon>Spermatophyta</taxon>
        <taxon>Magnoliopsida</taxon>
        <taxon>eudicotyledons</taxon>
        <taxon>Gunneridae</taxon>
        <taxon>Pentapetalae</taxon>
        <taxon>asterids</taxon>
        <taxon>campanulids</taxon>
        <taxon>Asterales</taxon>
        <taxon>Asteraceae</taxon>
        <taxon>Cichorioideae</taxon>
        <taxon>Cichorieae</taxon>
        <taxon>Lactucinae</taxon>
        <taxon>Lactuca</taxon>
    </lineage>
</organism>
<proteinExistence type="predicted"/>
<comment type="caution">
    <text evidence="1">The sequence shown here is derived from an EMBL/GenBank/DDBJ whole genome shotgun (WGS) entry which is preliminary data.</text>
</comment>
<dbReference type="Proteomes" id="UP000235145">
    <property type="component" value="Unassembled WGS sequence"/>
</dbReference>
<dbReference type="EMBL" id="NBSK02000001">
    <property type="protein sequence ID" value="KAJ0227493.1"/>
    <property type="molecule type" value="Genomic_DNA"/>
</dbReference>
<reference evidence="1 2" key="1">
    <citation type="journal article" date="2017" name="Nat. Commun.">
        <title>Genome assembly with in vitro proximity ligation data and whole-genome triplication in lettuce.</title>
        <authorList>
            <person name="Reyes-Chin-Wo S."/>
            <person name="Wang Z."/>
            <person name="Yang X."/>
            <person name="Kozik A."/>
            <person name="Arikit S."/>
            <person name="Song C."/>
            <person name="Xia L."/>
            <person name="Froenicke L."/>
            <person name="Lavelle D.O."/>
            <person name="Truco M.J."/>
            <person name="Xia R."/>
            <person name="Zhu S."/>
            <person name="Xu C."/>
            <person name="Xu H."/>
            <person name="Xu X."/>
            <person name="Cox K."/>
            <person name="Korf I."/>
            <person name="Meyers B.C."/>
            <person name="Michelmore R.W."/>
        </authorList>
    </citation>
    <scope>NUCLEOTIDE SEQUENCE [LARGE SCALE GENOMIC DNA]</scope>
    <source>
        <strain evidence="2">cv. Salinas</strain>
        <tissue evidence="1">Seedlings</tissue>
    </source>
</reference>
<evidence type="ECO:0000313" key="2">
    <source>
        <dbReference type="Proteomes" id="UP000235145"/>
    </source>
</evidence>
<sequence length="172" mass="18438">MKANHESLRAILGDMPLLTTFVASTRLTSSLMTLAALPTSTALLASSPRIKGLGPLGCRLRLSRSPIHPLGLGLLPGLSLQLDLPLPGICLKLSKCTVRRVQHELSNVPPQIAQTGLAQVLGGLGNGPGHQVIGDISMSPYRYISVYGEILAHFLQSDLYHPIQLERSYDGK</sequence>
<evidence type="ECO:0000313" key="1">
    <source>
        <dbReference type="EMBL" id="KAJ0227493.1"/>
    </source>
</evidence>
<dbReference type="AlphaFoldDB" id="A0A9R1WPQ6"/>
<gene>
    <name evidence="1" type="ORF">LSAT_V11C100018540</name>
</gene>
<keyword evidence="2" id="KW-1185">Reference proteome</keyword>
<protein>
    <submittedName>
        <fullName evidence="1">Uncharacterized protein</fullName>
    </submittedName>
</protein>